<evidence type="ECO:0000256" key="3">
    <source>
        <dbReference type="ARBA" id="ARBA00011649"/>
    </source>
</evidence>
<comment type="function">
    <text evidence="1 19">Component of the ubiquinol-cytochrome c reductase complex (complex III or cytochrome b-c1 complex) that is part of the mitochondrial respiratory chain. The b-c1 complex mediates electron transfer from ubiquinol to cytochrome c. Contributes to the generation of a proton gradient across the mitochondrial membrane that is then used for ATP synthesis.</text>
</comment>
<evidence type="ECO:0000256" key="5">
    <source>
        <dbReference type="ARBA" id="ARBA00022448"/>
    </source>
</evidence>
<protein>
    <recommendedName>
        <fullName evidence="4 19">Cytochrome b</fullName>
    </recommendedName>
</protein>
<dbReference type="PROSITE" id="PS51002">
    <property type="entry name" value="CYTB_NTER"/>
    <property type="match status" value="1"/>
</dbReference>
<keyword evidence="13 18" id="KW-0408">Iron</keyword>
<keyword evidence="14" id="KW-0830">Ubiquinone</keyword>
<evidence type="ECO:0000313" key="22">
    <source>
        <dbReference type="EMBL" id="QNV12172.1"/>
    </source>
</evidence>
<dbReference type="AlphaFoldDB" id="A0A7L7S5V7"/>
<evidence type="ECO:0000256" key="17">
    <source>
        <dbReference type="PIRSR" id="PIRSR038885-1"/>
    </source>
</evidence>
<feature type="binding site" evidence="17">
    <location>
        <position position="202"/>
    </location>
    <ligand>
        <name>a ubiquinone</name>
        <dbReference type="ChEBI" id="CHEBI:16389"/>
    </ligand>
</feature>
<evidence type="ECO:0000256" key="4">
    <source>
        <dbReference type="ARBA" id="ARBA00013531"/>
    </source>
</evidence>
<reference evidence="22" key="1">
    <citation type="submission" date="2020-08" db="EMBL/GenBank/DDBJ databases">
        <title>DNAmark Project.</title>
        <authorList>
            <person name="Leerhoei F."/>
        </authorList>
    </citation>
    <scope>NUCLEOTIDE SEQUENCE</scope>
    <source>
        <strain evidence="22">DM728</strain>
    </source>
</reference>
<dbReference type="InterPro" id="IPR030689">
    <property type="entry name" value="Cytochrome_b"/>
</dbReference>
<keyword evidence="5 19" id="KW-0813">Transport</keyword>
<dbReference type="InterPro" id="IPR005797">
    <property type="entry name" value="Cyt_b/b6_N"/>
</dbReference>
<keyword evidence="16 19" id="KW-0472">Membrane</keyword>
<dbReference type="SUPFAM" id="SSF81648">
    <property type="entry name" value="a domain/subunit of cytochrome bc1 complex (Ubiquinol-cytochrome c reductase)"/>
    <property type="match status" value="1"/>
</dbReference>
<keyword evidence="9 18" id="KW-0479">Metal-binding</keyword>
<sequence>MNKSHFKINILMKMMYFSLINTPIPMNISLWWNFGSILGLSLMIQILSGLFLSMHYCPSTMLAFNSIIHIMQDVNYGWIMRFIHMNGASMYFICMYIHMGRGMYYHSFHNTSTWIMGVIILMLSMATAFVGYVLPWGQMSFWGATVITNLMSAIPYLGKMIVFWLWGGFSIDNATLNRFFSIHFILPLIISIFVLIHLLFLHEKLSNNPLGLKNTSMISFHPIFTYKDLIGMSIFMMILMMICLQNPYMLSDPDNYSPANMMITPKHIQPEWYFLFAYAILRSIPSKLGGVVALLMSILIIMIMPFFSPNYKFMSSKFYPTSQLLFWMFINSFIMLTWAGAQMIEYPYVMISQIYTIMYFSFFFLYPIINNKWDMILKL</sequence>
<proteinExistence type="inferred from homology"/>
<keyword evidence="11 19" id="KW-0249">Electron transport</keyword>
<evidence type="ECO:0000256" key="19">
    <source>
        <dbReference type="RuleBase" id="RU362117"/>
    </source>
</evidence>
<feature type="binding site" description="axial binding residue" evidence="18">
    <location>
        <position position="98"/>
    </location>
    <ligand>
        <name>heme b</name>
        <dbReference type="ChEBI" id="CHEBI:60344"/>
        <label>b566</label>
    </ligand>
    <ligandPart>
        <name>Fe</name>
        <dbReference type="ChEBI" id="CHEBI:18248"/>
    </ligandPart>
</feature>
<evidence type="ECO:0000256" key="11">
    <source>
        <dbReference type="ARBA" id="ARBA00022982"/>
    </source>
</evidence>
<keyword evidence="15 19" id="KW-0496">Mitochondrion</keyword>
<dbReference type="PIRSF" id="PIRSF038885">
    <property type="entry name" value="COB"/>
    <property type="match status" value="1"/>
</dbReference>
<keyword evidence="12 19" id="KW-1133">Transmembrane helix</keyword>
<evidence type="ECO:0000256" key="13">
    <source>
        <dbReference type="ARBA" id="ARBA00023004"/>
    </source>
</evidence>
<comment type="cofactor">
    <cofactor evidence="18">
        <name>heme</name>
        <dbReference type="ChEBI" id="CHEBI:30413"/>
    </cofactor>
    <text evidence="18">Binds 2 heme groups non-covalently.</text>
</comment>
<feature type="transmembrane region" description="Helical" evidence="19">
    <location>
        <begin position="179"/>
        <end position="201"/>
    </location>
</feature>
<gene>
    <name evidence="22" type="primary">CYTB</name>
</gene>
<dbReference type="GO" id="GO:0016491">
    <property type="term" value="F:oxidoreductase activity"/>
    <property type="evidence" value="ECO:0007669"/>
    <property type="project" value="UniProtKB-UniRule"/>
</dbReference>
<feature type="binding site" description="axial binding residue" evidence="18">
    <location>
        <position position="84"/>
    </location>
    <ligand>
        <name>heme b</name>
        <dbReference type="ChEBI" id="CHEBI:60344"/>
        <label>b562</label>
    </ligand>
    <ligandPart>
        <name>Fe</name>
        <dbReference type="ChEBI" id="CHEBI:18248"/>
    </ligandPart>
</feature>
<dbReference type="InterPro" id="IPR016174">
    <property type="entry name" value="Di-haem_cyt_TM"/>
</dbReference>
<name>A0A7L7S5V7_9HYME</name>
<feature type="transmembrane region" description="Helical" evidence="19">
    <location>
        <begin position="324"/>
        <end position="344"/>
    </location>
</feature>
<dbReference type="InterPro" id="IPR005798">
    <property type="entry name" value="Cyt_b/b6_C"/>
</dbReference>
<dbReference type="SUPFAM" id="SSF81342">
    <property type="entry name" value="Transmembrane di-heme cytochromes"/>
    <property type="match status" value="1"/>
</dbReference>
<dbReference type="PANTHER" id="PTHR19271">
    <property type="entry name" value="CYTOCHROME B"/>
    <property type="match status" value="1"/>
</dbReference>
<evidence type="ECO:0000256" key="16">
    <source>
        <dbReference type="ARBA" id="ARBA00023136"/>
    </source>
</evidence>
<keyword evidence="7 19" id="KW-0679">Respiratory chain</keyword>
<comment type="subunit">
    <text evidence="3">The main subunits of complex b-c1 are: cytochrome b, cytochrome c1 and the Rieske protein.</text>
</comment>
<comment type="subcellular location">
    <subcellularLocation>
        <location evidence="2">Mitochondrion inner membrane</location>
        <topology evidence="2">Multi-pass membrane protein</topology>
    </subcellularLocation>
</comment>
<dbReference type="Gene3D" id="1.20.810.10">
    <property type="entry name" value="Cytochrome Bc1 Complex, Chain C"/>
    <property type="match status" value="1"/>
</dbReference>
<evidence type="ECO:0000256" key="6">
    <source>
        <dbReference type="ARBA" id="ARBA00022617"/>
    </source>
</evidence>
<dbReference type="EMBL" id="MT862437">
    <property type="protein sequence ID" value="QNV12172.1"/>
    <property type="molecule type" value="Genomic_DNA"/>
</dbReference>
<organism evidence="22">
    <name type="scientific">Ammophila sabulosa</name>
    <dbReference type="NCBI Taxonomy" id="1088610"/>
    <lineage>
        <taxon>Eukaryota</taxon>
        <taxon>Metazoa</taxon>
        <taxon>Ecdysozoa</taxon>
        <taxon>Arthropoda</taxon>
        <taxon>Hexapoda</taxon>
        <taxon>Insecta</taxon>
        <taxon>Pterygota</taxon>
        <taxon>Neoptera</taxon>
        <taxon>Endopterygota</taxon>
        <taxon>Hymenoptera</taxon>
        <taxon>Apocrita</taxon>
        <taxon>Aculeata</taxon>
        <taxon>Apoidea</taxon>
        <taxon>Sphecidae</taxon>
        <taxon>Ammophilinae</taxon>
        <taxon>Ammophila</taxon>
    </lineage>
</organism>
<dbReference type="GO" id="GO:0046872">
    <property type="term" value="F:metal ion binding"/>
    <property type="evidence" value="ECO:0007669"/>
    <property type="project" value="UniProtKB-UniRule"/>
</dbReference>
<dbReference type="InterPro" id="IPR027387">
    <property type="entry name" value="Cytb/b6-like_sf"/>
</dbReference>
<evidence type="ECO:0000256" key="14">
    <source>
        <dbReference type="ARBA" id="ARBA00023075"/>
    </source>
</evidence>
<evidence type="ECO:0000256" key="15">
    <source>
        <dbReference type="ARBA" id="ARBA00023128"/>
    </source>
</evidence>
<feature type="transmembrane region" description="Helical" evidence="19">
    <location>
        <begin position="38"/>
        <end position="57"/>
    </location>
</feature>
<dbReference type="GO" id="GO:0008121">
    <property type="term" value="F:quinol-cytochrome-c reductase activity"/>
    <property type="evidence" value="ECO:0007669"/>
    <property type="project" value="InterPro"/>
</dbReference>
<evidence type="ECO:0000256" key="2">
    <source>
        <dbReference type="ARBA" id="ARBA00004448"/>
    </source>
</evidence>
<dbReference type="PROSITE" id="PS51003">
    <property type="entry name" value="CYTB_CTER"/>
    <property type="match status" value="1"/>
</dbReference>
<dbReference type="InterPro" id="IPR036150">
    <property type="entry name" value="Cyt_b/b6_C_sf"/>
</dbReference>
<dbReference type="InterPro" id="IPR048259">
    <property type="entry name" value="Cytochrome_b_N_euk/bac"/>
</dbReference>
<keyword evidence="10" id="KW-0999">Mitochondrion inner membrane</keyword>
<dbReference type="Pfam" id="PF00032">
    <property type="entry name" value="Cytochrom_B_C"/>
    <property type="match status" value="1"/>
</dbReference>
<dbReference type="GO" id="GO:0045275">
    <property type="term" value="C:respiratory chain complex III"/>
    <property type="evidence" value="ECO:0007669"/>
    <property type="project" value="InterPro"/>
</dbReference>
<dbReference type="CDD" id="cd00290">
    <property type="entry name" value="cytochrome_b_C"/>
    <property type="match status" value="1"/>
</dbReference>
<feature type="domain" description="Cytochrome b/b6 C-terminal region profile" evidence="21">
    <location>
        <begin position="210"/>
        <end position="379"/>
    </location>
</feature>
<keyword evidence="8 19" id="KW-0812">Transmembrane</keyword>
<dbReference type="PANTHER" id="PTHR19271:SF16">
    <property type="entry name" value="CYTOCHROME B"/>
    <property type="match status" value="1"/>
</dbReference>
<accession>A0A7L7S5V7</accession>
<dbReference type="CDD" id="cd00284">
    <property type="entry name" value="Cytochrome_b_N"/>
    <property type="match status" value="1"/>
</dbReference>
<comment type="similarity">
    <text evidence="19">Belongs to the cytochrome b family.</text>
</comment>
<evidence type="ECO:0000256" key="9">
    <source>
        <dbReference type="ARBA" id="ARBA00022723"/>
    </source>
</evidence>
<dbReference type="GO" id="GO:0006122">
    <property type="term" value="P:mitochondrial electron transport, ubiquinol to cytochrome c"/>
    <property type="evidence" value="ECO:0007669"/>
    <property type="project" value="TreeGrafter"/>
</dbReference>
<dbReference type="Pfam" id="PF00033">
    <property type="entry name" value="Cytochrome_B"/>
    <property type="match status" value="1"/>
</dbReference>
<feature type="transmembrane region" description="Helical" evidence="19">
    <location>
        <begin position="229"/>
        <end position="248"/>
    </location>
</feature>
<evidence type="ECO:0000256" key="8">
    <source>
        <dbReference type="ARBA" id="ARBA00022692"/>
    </source>
</evidence>
<evidence type="ECO:0000259" key="21">
    <source>
        <dbReference type="PROSITE" id="PS51003"/>
    </source>
</evidence>
<evidence type="ECO:0000256" key="7">
    <source>
        <dbReference type="ARBA" id="ARBA00022660"/>
    </source>
</evidence>
<evidence type="ECO:0000256" key="12">
    <source>
        <dbReference type="ARBA" id="ARBA00022989"/>
    </source>
</evidence>
<comment type="cofactor">
    <cofactor evidence="19">
        <name>heme b</name>
        <dbReference type="ChEBI" id="CHEBI:60344"/>
    </cofactor>
    <text evidence="19">Binds 2 heme groups non-covalently.</text>
</comment>
<dbReference type="GO" id="GO:0005743">
    <property type="term" value="C:mitochondrial inner membrane"/>
    <property type="evidence" value="ECO:0007669"/>
    <property type="project" value="UniProtKB-SubCell"/>
</dbReference>
<evidence type="ECO:0000256" key="18">
    <source>
        <dbReference type="PIRSR" id="PIRSR038885-2"/>
    </source>
</evidence>
<feature type="transmembrane region" description="Helical" evidence="19">
    <location>
        <begin position="111"/>
        <end position="134"/>
    </location>
</feature>
<feature type="transmembrane region" description="Helical" evidence="19">
    <location>
        <begin position="350"/>
        <end position="369"/>
    </location>
</feature>
<evidence type="ECO:0000256" key="1">
    <source>
        <dbReference type="ARBA" id="ARBA00002566"/>
    </source>
</evidence>
<feature type="transmembrane region" description="Helical" evidence="19">
    <location>
        <begin position="272"/>
        <end position="303"/>
    </location>
</feature>
<feature type="domain" description="Cytochrome b/b6 N-terminal region profile" evidence="20">
    <location>
        <begin position="1"/>
        <end position="210"/>
    </location>
</feature>
<evidence type="ECO:0000256" key="10">
    <source>
        <dbReference type="ARBA" id="ARBA00022792"/>
    </source>
</evidence>
<evidence type="ECO:0000259" key="20">
    <source>
        <dbReference type="PROSITE" id="PS51002"/>
    </source>
</evidence>
<feature type="transmembrane region" description="Helical" evidence="19">
    <location>
        <begin position="146"/>
        <end position="167"/>
    </location>
</feature>
<feature type="binding site" description="axial binding residue" evidence="18">
    <location>
        <position position="183"/>
    </location>
    <ligand>
        <name>heme b</name>
        <dbReference type="ChEBI" id="CHEBI:60344"/>
        <label>b562</label>
    </ligand>
    <ligandPart>
        <name>Fe</name>
        <dbReference type="ChEBI" id="CHEBI:18248"/>
    </ligandPart>
</feature>
<keyword evidence="6 18" id="KW-0349">Heme</keyword>
<feature type="binding site" description="axial binding residue" evidence="18">
    <location>
        <position position="197"/>
    </location>
    <ligand>
        <name>heme b</name>
        <dbReference type="ChEBI" id="CHEBI:60344"/>
        <label>b566</label>
    </ligand>
    <ligandPart>
        <name>Fe</name>
        <dbReference type="ChEBI" id="CHEBI:18248"/>
    </ligandPart>
</feature>
<geneLocation type="mitochondrion" evidence="22"/>
<dbReference type="InterPro" id="IPR048260">
    <property type="entry name" value="Cytochrome_b_C_euk/bac"/>
</dbReference>
<feature type="transmembrane region" description="Helical" evidence="19">
    <location>
        <begin position="78"/>
        <end position="99"/>
    </location>
</feature>